<feature type="domain" description="Blue (type 1) copper" evidence="11">
    <location>
        <begin position="30"/>
        <end position="109"/>
    </location>
</feature>
<dbReference type="InterPro" id="IPR002386">
    <property type="entry name" value="Amicyanin/Pseudoazurin"/>
</dbReference>
<evidence type="ECO:0000256" key="10">
    <source>
        <dbReference type="SAM" id="SignalP"/>
    </source>
</evidence>
<accession>A0A9P1NJH3</accession>
<dbReference type="PRINTS" id="PR00155">
    <property type="entry name" value="AMICYANIN"/>
</dbReference>
<dbReference type="Pfam" id="PF00127">
    <property type="entry name" value="Copper-bind"/>
    <property type="match status" value="1"/>
</dbReference>
<dbReference type="InterPro" id="IPR008972">
    <property type="entry name" value="Cupredoxin"/>
</dbReference>
<dbReference type="GO" id="GO:0042597">
    <property type="term" value="C:periplasmic space"/>
    <property type="evidence" value="ECO:0007669"/>
    <property type="project" value="UniProtKB-SubCell"/>
</dbReference>
<evidence type="ECO:0000256" key="2">
    <source>
        <dbReference type="ARBA" id="ARBA00016984"/>
    </source>
</evidence>
<proteinExistence type="predicted"/>
<keyword evidence="5" id="KW-0574">Periplasm</keyword>
<keyword evidence="4 9" id="KW-0479">Metal-binding</keyword>
<reference evidence="12" key="1">
    <citation type="submission" date="2010-02" db="EMBL/GenBank/DDBJ databases">
        <authorList>
            <person name="Genoscope - CEA"/>
        </authorList>
    </citation>
    <scope>NUCLEOTIDE SEQUENCE</scope>
    <source>
        <plasmid evidence="12">VIBNI_pA</plasmid>
    </source>
</reference>
<keyword evidence="6" id="KW-0249">Electron transport</keyword>
<name>A0A9P1NJH3_9VIBR</name>
<dbReference type="PROSITE" id="PS00196">
    <property type="entry name" value="COPPER_BLUE"/>
    <property type="match status" value="1"/>
</dbReference>
<feature type="signal peptide" evidence="10">
    <location>
        <begin position="1"/>
        <end position="19"/>
    </location>
</feature>
<comment type="subcellular location">
    <subcellularLocation>
        <location evidence="1">Periplasm</location>
    </subcellularLocation>
</comment>
<dbReference type="InterPro" id="IPR001235">
    <property type="entry name" value="Copper_blue_Plastocyanin"/>
</dbReference>
<evidence type="ECO:0000256" key="6">
    <source>
        <dbReference type="ARBA" id="ARBA00022982"/>
    </source>
</evidence>
<dbReference type="InterPro" id="IPR012745">
    <property type="entry name" value="Pseudoazurin"/>
</dbReference>
<keyword evidence="10" id="KW-0732">Signal</keyword>
<comment type="cofactor">
    <cofactor evidence="9">
        <name>Cu cation</name>
        <dbReference type="ChEBI" id="CHEBI:23378"/>
    </cofactor>
    <text evidence="9">Binds 1 copper ion per subunit.</text>
</comment>
<protein>
    <recommendedName>
        <fullName evidence="2 8">Pseudoazurin</fullName>
    </recommendedName>
</protein>
<dbReference type="GO" id="GO:0005507">
    <property type="term" value="F:copper ion binding"/>
    <property type="evidence" value="ECO:0007669"/>
    <property type="project" value="UniProtKB-UniRule"/>
</dbReference>
<evidence type="ECO:0000256" key="7">
    <source>
        <dbReference type="ARBA" id="ARBA00023008"/>
    </source>
</evidence>
<dbReference type="GO" id="GO:0009055">
    <property type="term" value="F:electron transfer activity"/>
    <property type="evidence" value="ECO:0007669"/>
    <property type="project" value="InterPro"/>
</dbReference>
<dbReference type="InterPro" id="IPR028871">
    <property type="entry name" value="BlueCu_1_BS"/>
</dbReference>
<feature type="binding site" evidence="9">
    <location>
        <position position="98"/>
    </location>
    <ligand>
        <name>Cu cation</name>
        <dbReference type="ChEBI" id="CHEBI:23378"/>
    </ligand>
</feature>
<keyword evidence="7 9" id="KW-0186">Copper</keyword>
<feature type="chain" id="PRO_5040247159" description="Pseudoazurin" evidence="10">
    <location>
        <begin position="20"/>
        <end position="148"/>
    </location>
</feature>
<feature type="binding site" evidence="9">
    <location>
        <position position="103"/>
    </location>
    <ligand>
        <name>Cu cation</name>
        <dbReference type="ChEBI" id="CHEBI:23378"/>
    </ligand>
</feature>
<keyword evidence="3" id="KW-0813">Transport</keyword>
<organism evidence="12">
    <name type="scientific">Vibrio nigripulchritudo</name>
    <dbReference type="NCBI Taxonomy" id="28173"/>
    <lineage>
        <taxon>Bacteria</taxon>
        <taxon>Pseudomonadati</taxon>
        <taxon>Pseudomonadota</taxon>
        <taxon>Gammaproteobacteria</taxon>
        <taxon>Vibrionales</taxon>
        <taxon>Vibrionaceae</taxon>
        <taxon>Vibrio</taxon>
    </lineage>
</organism>
<evidence type="ECO:0000259" key="11">
    <source>
        <dbReference type="Pfam" id="PF00127"/>
    </source>
</evidence>
<evidence type="ECO:0000256" key="1">
    <source>
        <dbReference type="ARBA" id="ARBA00004418"/>
    </source>
</evidence>
<dbReference type="SUPFAM" id="SSF49503">
    <property type="entry name" value="Cupredoxins"/>
    <property type="match status" value="1"/>
</dbReference>
<geneLocation type="plasmid" evidence="12">
    <name>VIBNI_pA</name>
</geneLocation>
<feature type="binding site" evidence="9">
    <location>
        <position position="59"/>
    </location>
    <ligand>
        <name>Cu cation</name>
        <dbReference type="ChEBI" id="CHEBI:23378"/>
    </ligand>
</feature>
<dbReference type="Gene3D" id="2.60.40.420">
    <property type="entry name" value="Cupredoxins - blue copper proteins"/>
    <property type="match status" value="1"/>
</dbReference>
<keyword evidence="12" id="KW-0614">Plasmid</keyword>
<dbReference type="InterPro" id="IPR000923">
    <property type="entry name" value="BlueCu_1"/>
</dbReference>
<evidence type="ECO:0000256" key="5">
    <source>
        <dbReference type="ARBA" id="ARBA00022764"/>
    </source>
</evidence>
<evidence type="ECO:0000256" key="9">
    <source>
        <dbReference type="PIRSR" id="PIRSR602386-1"/>
    </source>
</evidence>
<evidence type="ECO:0000256" key="3">
    <source>
        <dbReference type="ARBA" id="ARBA00022448"/>
    </source>
</evidence>
<dbReference type="AlphaFoldDB" id="A0A9P1NJH3"/>
<sequence length="148" mass="16828">MKKYLLLVSLLLQSTSLIAQEHKIKMLDFGKDGGMVFEPGFIAAEPGDKITFIPTTSGHFVRSSLVPNGATEWLSTMDEEYSITVEKEGVYVYYCPPHLSMAMLGVIQVGKASGKIQVTEKMKSFNRRQIMNKQRIWSYLEQVEWTEK</sequence>
<evidence type="ECO:0000256" key="4">
    <source>
        <dbReference type="ARBA" id="ARBA00022723"/>
    </source>
</evidence>
<evidence type="ECO:0000256" key="8">
    <source>
        <dbReference type="NCBIfam" id="TIGR02375"/>
    </source>
</evidence>
<dbReference type="PRINTS" id="PR00156">
    <property type="entry name" value="COPPERBLUE"/>
</dbReference>
<gene>
    <name evidence="12" type="ORF">VIBNI_0149</name>
</gene>
<dbReference type="RefSeq" id="WP_013610308.1">
    <property type="nucleotide sequence ID" value="NC_015156.1"/>
</dbReference>
<dbReference type="EMBL" id="FP893246">
    <property type="protein sequence ID" value="CBJ93176.1"/>
    <property type="molecule type" value="Genomic_DNA"/>
</dbReference>
<evidence type="ECO:0000313" key="12">
    <source>
        <dbReference type="EMBL" id="CBJ93176.1"/>
    </source>
</evidence>
<dbReference type="NCBIfam" id="TIGR02375">
    <property type="entry name" value="pseudoazurin"/>
    <property type="match status" value="1"/>
</dbReference>
<feature type="binding site" evidence="9">
    <location>
        <position position="95"/>
    </location>
    <ligand>
        <name>Cu cation</name>
        <dbReference type="ChEBI" id="CHEBI:23378"/>
    </ligand>
</feature>